<evidence type="ECO:0000256" key="1">
    <source>
        <dbReference type="SAM" id="MobiDB-lite"/>
    </source>
</evidence>
<proteinExistence type="predicted"/>
<evidence type="ECO:0000313" key="2">
    <source>
        <dbReference type="EMBL" id="MFC5721665.1"/>
    </source>
</evidence>
<accession>A0ABW0Z5J0</accession>
<comment type="caution">
    <text evidence="2">The sequence shown here is derived from an EMBL/GenBank/DDBJ whole genome shotgun (WGS) entry which is preliminary data.</text>
</comment>
<sequence length="74" mass="7488">MSVFAEAMRQRVRAARAALAAAQAADDAYGTALAADELEDALRMALAHGVDPDGPGEAEPSGESGTADATGDER</sequence>
<dbReference type="EMBL" id="JBHSPB010000008">
    <property type="protein sequence ID" value="MFC5721665.1"/>
    <property type="molecule type" value="Genomic_DNA"/>
</dbReference>
<dbReference type="RefSeq" id="WP_390316975.1">
    <property type="nucleotide sequence ID" value="NZ_JBHSPB010000008.1"/>
</dbReference>
<keyword evidence="3" id="KW-1185">Reference proteome</keyword>
<protein>
    <recommendedName>
        <fullName evidence="4">DUF5133 domain-containing protein</fullName>
    </recommendedName>
</protein>
<name>A0ABW0Z5J0_9ACTN</name>
<gene>
    <name evidence="2" type="ORF">ACFP1Z_15950</name>
</gene>
<feature type="compositionally biased region" description="Low complexity" evidence="1">
    <location>
        <begin position="48"/>
        <end position="65"/>
    </location>
</feature>
<dbReference type="Proteomes" id="UP001596083">
    <property type="component" value="Unassembled WGS sequence"/>
</dbReference>
<reference evidence="3" key="1">
    <citation type="journal article" date="2019" name="Int. J. Syst. Evol. Microbiol.">
        <title>The Global Catalogue of Microorganisms (GCM) 10K type strain sequencing project: providing services to taxonomists for standard genome sequencing and annotation.</title>
        <authorList>
            <consortium name="The Broad Institute Genomics Platform"/>
            <consortium name="The Broad Institute Genome Sequencing Center for Infectious Disease"/>
            <person name="Wu L."/>
            <person name="Ma J."/>
        </authorList>
    </citation>
    <scope>NUCLEOTIDE SEQUENCE [LARGE SCALE GENOMIC DNA]</scope>
    <source>
        <strain evidence="3">CGMCC 4.7304</strain>
    </source>
</reference>
<organism evidence="2 3">
    <name type="scientific">Streptomyces gamaensis</name>
    <dbReference type="NCBI Taxonomy" id="1763542"/>
    <lineage>
        <taxon>Bacteria</taxon>
        <taxon>Bacillati</taxon>
        <taxon>Actinomycetota</taxon>
        <taxon>Actinomycetes</taxon>
        <taxon>Kitasatosporales</taxon>
        <taxon>Streptomycetaceae</taxon>
        <taxon>Streptomyces</taxon>
    </lineage>
</organism>
<feature type="region of interest" description="Disordered" evidence="1">
    <location>
        <begin position="48"/>
        <end position="74"/>
    </location>
</feature>
<evidence type="ECO:0000313" key="3">
    <source>
        <dbReference type="Proteomes" id="UP001596083"/>
    </source>
</evidence>
<evidence type="ECO:0008006" key="4">
    <source>
        <dbReference type="Google" id="ProtNLM"/>
    </source>
</evidence>